<dbReference type="EMBL" id="PGET01000001">
    <property type="protein sequence ID" value="PJJ28523.1"/>
    <property type="molecule type" value="Genomic_DNA"/>
</dbReference>
<reference evidence="2 3" key="1">
    <citation type="submission" date="2017-11" db="EMBL/GenBank/DDBJ databases">
        <title>Understudied soil microbes with underappreciated capabilities: Untangling the Clostridium saccharolyticum group.</title>
        <authorList>
            <person name="Leschine S."/>
        </authorList>
    </citation>
    <scope>NUCLEOTIDE SEQUENCE [LARGE SCALE GENOMIC DNA]</scope>
    <source>
        <strain evidence="2 3">18A</strain>
    </source>
</reference>
<dbReference type="RefSeq" id="WP_100305009.1">
    <property type="nucleotide sequence ID" value="NZ_PGET01000001.1"/>
</dbReference>
<organism evidence="2 3">
    <name type="scientific">[Clostridium] celerecrescens 18A</name>
    <dbReference type="NCBI Taxonomy" id="1286362"/>
    <lineage>
        <taxon>Bacteria</taxon>
        <taxon>Bacillati</taxon>
        <taxon>Bacillota</taxon>
        <taxon>Clostridia</taxon>
        <taxon>Lachnospirales</taxon>
        <taxon>Lachnospiraceae</taxon>
        <taxon>Lacrimispora</taxon>
    </lineage>
</organism>
<comment type="caution">
    <text evidence="2">The sequence shown here is derived from an EMBL/GenBank/DDBJ whole genome shotgun (WGS) entry which is preliminary data.</text>
</comment>
<dbReference type="Proteomes" id="UP000231092">
    <property type="component" value="Unassembled WGS sequence"/>
</dbReference>
<dbReference type="AlphaFoldDB" id="A0A2M8Z501"/>
<proteinExistence type="predicted"/>
<dbReference type="OrthoDB" id="2063172at2"/>
<evidence type="ECO:0000313" key="2">
    <source>
        <dbReference type="EMBL" id="PJJ28523.1"/>
    </source>
</evidence>
<feature type="compositionally biased region" description="Low complexity" evidence="1">
    <location>
        <begin position="126"/>
        <end position="138"/>
    </location>
</feature>
<protein>
    <submittedName>
        <fullName evidence="2">Uncharacterized protein</fullName>
    </submittedName>
</protein>
<sequence length="190" mass="21541">MNNEQNIRANDLDSLIGDNHLQMMKAALPYMSVSQQRLMSYFVKINELRRTINLFEEGEVAAMGLNSSRERERNNNPIDMLNTIKSFANPAEQDLIDLIINFSQGLRLANSYPEPSPVPSSTIPVQAQSQSQFQSQSQPEGSGRPAGNHRQNNNPLGRMPLDQLKNFMPPEQQARFETMQLMMSAMQQMN</sequence>
<accession>A0A2M8Z501</accession>
<gene>
    <name evidence="2" type="ORF">H171_2030</name>
</gene>
<name>A0A2M8Z501_9FIRM</name>
<evidence type="ECO:0000256" key="1">
    <source>
        <dbReference type="SAM" id="MobiDB-lite"/>
    </source>
</evidence>
<evidence type="ECO:0000313" key="3">
    <source>
        <dbReference type="Proteomes" id="UP000231092"/>
    </source>
</evidence>
<feature type="region of interest" description="Disordered" evidence="1">
    <location>
        <begin position="111"/>
        <end position="164"/>
    </location>
</feature>